<dbReference type="OrthoDB" id="5547497at2759"/>
<keyword evidence="4 5" id="KW-0472">Membrane</keyword>
<evidence type="ECO:0000256" key="2">
    <source>
        <dbReference type="ARBA" id="ARBA00022692"/>
    </source>
</evidence>
<dbReference type="AlphaFoldDB" id="A0A0U9HKA3"/>
<gene>
    <name evidence="7" type="ORF">KFL_002640190</name>
</gene>
<dbReference type="GO" id="GO:0015297">
    <property type="term" value="F:antiporter activity"/>
    <property type="evidence" value="ECO:0000318"/>
    <property type="project" value="GO_Central"/>
</dbReference>
<feature type="transmembrane region" description="Helical" evidence="5">
    <location>
        <begin position="261"/>
        <end position="282"/>
    </location>
</feature>
<evidence type="ECO:0000313" key="8">
    <source>
        <dbReference type="Proteomes" id="UP000054558"/>
    </source>
</evidence>
<dbReference type="SUPFAM" id="SSF103481">
    <property type="entry name" value="Multidrug resistance efflux transporter EmrE"/>
    <property type="match status" value="1"/>
</dbReference>
<protein>
    <recommendedName>
        <fullName evidence="6">Sugar phosphate transporter domain-containing protein</fullName>
    </recommendedName>
</protein>
<feature type="transmembrane region" description="Helical" evidence="5">
    <location>
        <begin position="82"/>
        <end position="104"/>
    </location>
</feature>
<keyword evidence="3 5" id="KW-1133">Transmembrane helix</keyword>
<feature type="transmembrane region" description="Helical" evidence="5">
    <location>
        <begin position="46"/>
        <end position="70"/>
    </location>
</feature>
<organism evidence="7 8">
    <name type="scientific">Klebsormidium nitens</name>
    <name type="common">Green alga</name>
    <name type="synonym">Ulothrix nitens</name>
    <dbReference type="NCBI Taxonomy" id="105231"/>
    <lineage>
        <taxon>Eukaryota</taxon>
        <taxon>Viridiplantae</taxon>
        <taxon>Streptophyta</taxon>
        <taxon>Klebsormidiophyceae</taxon>
        <taxon>Klebsormidiales</taxon>
        <taxon>Klebsormidiaceae</taxon>
        <taxon>Klebsormidium</taxon>
    </lineage>
</organism>
<comment type="subcellular location">
    <subcellularLocation>
        <location evidence="1">Membrane</location>
        <topology evidence="1">Multi-pass membrane protein</topology>
    </subcellularLocation>
</comment>
<dbReference type="InterPro" id="IPR004853">
    <property type="entry name" value="Sugar_P_trans_dom"/>
</dbReference>
<evidence type="ECO:0000256" key="4">
    <source>
        <dbReference type="ARBA" id="ARBA00023136"/>
    </source>
</evidence>
<evidence type="ECO:0000313" key="7">
    <source>
        <dbReference type="EMBL" id="GAQ85998.1"/>
    </source>
</evidence>
<dbReference type="GO" id="GO:0005338">
    <property type="term" value="F:nucleotide-sugar transmembrane transporter activity"/>
    <property type="evidence" value="ECO:0000318"/>
    <property type="project" value="GO_Central"/>
</dbReference>
<feature type="domain" description="Sugar phosphate transporter" evidence="6">
    <location>
        <begin position="33"/>
        <end position="304"/>
    </location>
</feature>
<evidence type="ECO:0000259" key="6">
    <source>
        <dbReference type="Pfam" id="PF03151"/>
    </source>
</evidence>
<dbReference type="Pfam" id="PF03151">
    <property type="entry name" value="TPT"/>
    <property type="match status" value="1"/>
</dbReference>
<dbReference type="EMBL" id="DF237213">
    <property type="protein sequence ID" value="GAQ85998.1"/>
    <property type="molecule type" value="Genomic_DNA"/>
</dbReference>
<proteinExistence type="predicted"/>
<dbReference type="GO" id="GO:0055085">
    <property type="term" value="P:transmembrane transport"/>
    <property type="evidence" value="ECO:0000318"/>
    <property type="project" value="GO_Central"/>
</dbReference>
<feature type="transmembrane region" description="Helical" evidence="5">
    <location>
        <begin position="227"/>
        <end position="249"/>
    </location>
</feature>
<sequence length="340" mass="37278">MKADLPVQQEAEKLKHKKLYEDIGAWLFNVSSSVGIIMINKSVMKVYGFNFATTLTGCHFLMTTFLSYILRWNGFIKDTHLPLLELLNFSLAANFSVVGMNVSLMWNSVGFYQIAKLSMIPVSCLLEVVFDNVRYSRDVKLSILVVLLGVGITTVSDVSVNFKGFVAAAVAVWSTALQQYYVHSLQKKYSLGSFDLLGHTAPVQAATLLVSGPLVDYWLSGLNLLKYDFSTAAVFFITLSCIVAVGVNASQFICIGRFSAVTFQVLGHMKTILVLILGFLFFNDSTSTQKILGMTLAICGMVWYGNATSKPGAKTVLPKSTGPVYTEVTKVVEDEDDGTV</sequence>
<feature type="transmembrane region" description="Helical" evidence="5">
    <location>
        <begin position="23"/>
        <end position="40"/>
    </location>
</feature>
<dbReference type="Proteomes" id="UP000054558">
    <property type="component" value="Unassembled WGS sequence"/>
</dbReference>
<dbReference type="InterPro" id="IPR050186">
    <property type="entry name" value="TPT_transporter"/>
</dbReference>
<reference evidence="7 8" key="1">
    <citation type="journal article" date="2014" name="Nat. Commun.">
        <title>Klebsormidium flaccidum genome reveals primary factors for plant terrestrial adaptation.</title>
        <authorList>
            <person name="Hori K."/>
            <person name="Maruyama F."/>
            <person name="Fujisawa T."/>
            <person name="Togashi T."/>
            <person name="Yamamoto N."/>
            <person name="Seo M."/>
            <person name="Sato S."/>
            <person name="Yamada T."/>
            <person name="Mori H."/>
            <person name="Tajima N."/>
            <person name="Moriyama T."/>
            <person name="Ikeuchi M."/>
            <person name="Watanabe M."/>
            <person name="Wada H."/>
            <person name="Kobayashi K."/>
            <person name="Saito M."/>
            <person name="Masuda T."/>
            <person name="Sasaki-Sekimoto Y."/>
            <person name="Mashiguchi K."/>
            <person name="Awai K."/>
            <person name="Shimojima M."/>
            <person name="Masuda S."/>
            <person name="Iwai M."/>
            <person name="Nobusawa T."/>
            <person name="Narise T."/>
            <person name="Kondo S."/>
            <person name="Saito H."/>
            <person name="Sato R."/>
            <person name="Murakawa M."/>
            <person name="Ihara Y."/>
            <person name="Oshima-Yamada Y."/>
            <person name="Ohtaka K."/>
            <person name="Satoh M."/>
            <person name="Sonobe K."/>
            <person name="Ishii M."/>
            <person name="Ohtani R."/>
            <person name="Kanamori-Sato M."/>
            <person name="Honoki R."/>
            <person name="Miyazaki D."/>
            <person name="Mochizuki H."/>
            <person name="Umetsu J."/>
            <person name="Higashi K."/>
            <person name="Shibata D."/>
            <person name="Kamiya Y."/>
            <person name="Sato N."/>
            <person name="Nakamura Y."/>
            <person name="Tabata S."/>
            <person name="Ida S."/>
            <person name="Kurokawa K."/>
            <person name="Ohta H."/>
        </authorList>
    </citation>
    <scope>NUCLEOTIDE SEQUENCE [LARGE SCALE GENOMIC DNA]</scope>
    <source>
        <strain evidence="7 8">NIES-2285</strain>
    </source>
</reference>
<dbReference type="InterPro" id="IPR037185">
    <property type="entry name" value="EmrE-like"/>
</dbReference>
<keyword evidence="8" id="KW-1185">Reference proteome</keyword>
<feature type="transmembrane region" description="Helical" evidence="5">
    <location>
        <begin position="141"/>
        <end position="158"/>
    </location>
</feature>
<dbReference type="OMA" id="DIASWAF"/>
<evidence type="ECO:0000256" key="5">
    <source>
        <dbReference type="SAM" id="Phobius"/>
    </source>
</evidence>
<keyword evidence="2 5" id="KW-0812">Transmembrane</keyword>
<dbReference type="GO" id="GO:0016020">
    <property type="term" value="C:membrane"/>
    <property type="evidence" value="ECO:0007669"/>
    <property type="project" value="UniProtKB-SubCell"/>
</dbReference>
<name>A0A0U9HKA3_KLENI</name>
<accession>A0A0U9HKA3</accession>
<evidence type="ECO:0000256" key="1">
    <source>
        <dbReference type="ARBA" id="ARBA00004141"/>
    </source>
</evidence>
<evidence type="ECO:0000256" key="3">
    <source>
        <dbReference type="ARBA" id="ARBA00022989"/>
    </source>
</evidence>
<dbReference type="PANTHER" id="PTHR11132">
    <property type="entry name" value="SOLUTE CARRIER FAMILY 35"/>
    <property type="match status" value="1"/>
</dbReference>
<feature type="transmembrane region" description="Helical" evidence="5">
    <location>
        <begin position="194"/>
        <end position="215"/>
    </location>
</feature>
<dbReference type="GO" id="GO:0005794">
    <property type="term" value="C:Golgi apparatus"/>
    <property type="evidence" value="ECO:0000318"/>
    <property type="project" value="GO_Central"/>
</dbReference>